<dbReference type="Pfam" id="PF01934">
    <property type="entry name" value="HepT-like"/>
    <property type="match status" value="1"/>
</dbReference>
<keyword evidence="4" id="KW-0547">Nucleotide-binding</keyword>
<keyword evidence="3" id="KW-0540">Nuclease</keyword>
<dbReference type="AlphaFoldDB" id="A0A7X1AWE6"/>
<name>A0A7X1AWE6_9BACT</name>
<gene>
    <name evidence="6" type="ORF">H5P30_05565</name>
</gene>
<proteinExistence type="predicted"/>
<evidence type="ECO:0000313" key="7">
    <source>
        <dbReference type="Proteomes" id="UP000525652"/>
    </source>
</evidence>
<dbReference type="GO" id="GO:0004540">
    <property type="term" value="F:RNA nuclease activity"/>
    <property type="evidence" value="ECO:0007669"/>
    <property type="project" value="InterPro"/>
</dbReference>
<organism evidence="6 7">
    <name type="scientific">Puniceicoccus vermicola</name>
    <dbReference type="NCBI Taxonomy" id="388746"/>
    <lineage>
        <taxon>Bacteria</taxon>
        <taxon>Pseudomonadati</taxon>
        <taxon>Verrucomicrobiota</taxon>
        <taxon>Opitutia</taxon>
        <taxon>Puniceicoccales</taxon>
        <taxon>Puniceicoccaceae</taxon>
        <taxon>Puniceicoccus</taxon>
    </lineage>
</organism>
<evidence type="ECO:0000256" key="4">
    <source>
        <dbReference type="ARBA" id="ARBA00022741"/>
    </source>
</evidence>
<accession>A0A7X1AWE6</accession>
<dbReference type="GO" id="GO:0000166">
    <property type="term" value="F:nucleotide binding"/>
    <property type="evidence" value="ECO:0007669"/>
    <property type="project" value="UniProtKB-KW"/>
</dbReference>
<dbReference type="Proteomes" id="UP000525652">
    <property type="component" value="Unassembled WGS sequence"/>
</dbReference>
<dbReference type="InterPro" id="IPR051813">
    <property type="entry name" value="HepT_RNase_toxin"/>
</dbReference>
<keyword evidence="1" id="KW-0597">Phosphoprotein</keyword>
<evidence type="ECO:0000256" key="1">
    <source>
        <dbReference type="ARBA" id="ARBA00022553"/>
    </source>
</evidence>
<dbReference type="GO" id="GO:0016787">
    <property type="term" value="F:hydrolase activity"/>
    <property type="evidence" value="ECO:0007669"/>
    <property type="project" value="UniProtKB-KW"/>
</dbReference>
<dbReference type="GO" id="GO:0110001">
    <property type="term" value="C:toxin-antitoxin complex"/>
    <property type="evidence" value="ECO:0007669"/>
    <property type="project" value="InterPro"/>
</dbReference>
<reference evidence="6 7" key="1">
    <citation type="submission" date="2020-07" db="EMBL/GenBank/DDBJ databases">
        <authorList>
            <person name="Feng X."/>
        </authorList>
    </citation>
    <scope>NUCLEOTIDE SEQUENCE [LARGE SCALE GENOMIC DNA]</scope>
    <source>
        <strain evidence="6 7">JCM14086</strain>
    </source>
</reference>
<dbReference type="InterPro" id="IPR008201">
    <property type="entry name" value="HepT-like"/>
</dbReference>
<evidence type="ECO:0000256" key="3">
    <source>
        <dbReference type="ARBA" id="ARBA00022722"/>
    </source>
</evidence>
<dbReference type="RefSeq" id="WP_185691962.1">
    <property type="nucleotide sequence ID" value="NZ_JACHVA010000049.1"/>
</dbReference>
<sequence>MSNSPRDLLRHIRDELQFLVREQAELSETQFQHDEKAKRAFVRSLEIIGEAAKNFPPDYREEHPELPWKPMTRMRDKLIHHYFGVDYPVVWDTVSSDIPPLLKQVEELLEG</sequence>
<comment type="caution">
    <text evidence="6">The sequence shown here is derived from an EMBL/GenBank/DDBJ whole genome shotgun (WGS) entry which is preliminary data.</text>
</comment>
<protein>
    <submittedName>
        <fullName evidence="6">DUF86 domain-containing protein</fullName>
    </submittedName>
</protein>
<evidence type="ECO:0000256" key="5">
    <source>
        <dbReference type="ARBA" id="ARBA00022801"/>
    </source>
</evidence>
<keyword evidence="5" id="KW-0378">Hydrolase</keyword>
<keyword evidence="2" id="KW-1277">Toxin-antitoxin system</keyword>
<dbReference type="EMBL" id="JACHVA010000049">
    <property type="protein sequence ID" value="MBC2601240.1"/>
    <property type="molecule type" value="Genomic_DNA"/>
</dbReference>
<evidence type="ECO:0000256" key="2">
    <source>
        <dbReference type="ARBA" id="ARBA00022649"/>
    </source>
</evidence>
<evidence type="ECO:0000313" key="6">
    <source>
        <dbReference type="EMBL" id="MBC2601240.1"/>
    </source>
</evidence>
<dbReference type="PANTHER" id="PTHR34139">
    <property type="entry name" value="UPF0331 PROTEIN MJ0127"/>
    <property type="match status" value="1"/>
</dbReference>
<keyword evidence="7" id="KW-1185">Reference proteome</keyword>
<dbReference type="PANTHER" id="PTHR34139:SF1">
    <property type="entry name" value="RNASE MJ1380-RELATED"/>
    <property type="match status" value="1"/>
</dbReference>